<protein>
    <submittedName>
        <fullName evidence="1">Unnamed protein product</fullName>
    </submittedName>
</protein>
<reference evidence="1" key="1">
    <citation type="submission" date="2023-04" db="EMBL/GenBank/DDBJ databases">
        <title>Candida boidinii NBRC 1967.</title>
        <authorList>
            <person name="Ichikawa N."/>
            <person name="Sato H."/>
            <person name="Tonouchi N."/>
        </authorList>
    </citation>
    <scope>NUCLEOTIDE SEQUENCE</scope>
    <source>
        <strain evidence="1">NBRC 1967</strain>
    </source>
</reference>
<dbReference type="EMBL" id="BSXV01000029">
    <property type="protein sequence ID" value="GME87007.1"/>
    <property type="molecule type" value="Genomic_DNA"/>
</dbReference>
<accession>A0ACB5TEU0</accession>
<dbReference type="Proteomes" id="UP001165101">
    <property type="component" value="Unassembled WGS sequence"/>
</dbReference>
<organism evidence="1 2">
    <name type="scientific">Candida boidinii</name>
    <name type="common">Yeast</name>
    <dbReference type="NCBI Taxonomy" id="5477"/>
    <lineage>
        <taxon>Eukaryota</taxon>
        <taxon>Fungi</taxon>
        <taxon>Dikarya</taxon>
        <taxon>Ascomycota</taxon>
        <taxon>Saccharomycotina</taxon>
        <taxon>Pichiomycetes</taxon>
        <taxon>Pichiales</taxon>
        <taxon>Pichiaceae</taxon>
        <taxon>Ogataea</taxon>
        <taxon>Ogataea/Candida clade</taxon>
    </lineage>
</organism>
<evidence type="ECO:0000313" key="1">
    <source>
        <dbReference type="EMBL" id="GME87007.1"/>
    </source>
</evidence>
<proteinExistence type="predicted"/>
<sequence>MSSGTIYLFDGSPRSDIIRDLVNHFNIDIDLRSSRVAPEFSTLFPLKKSPALVTPQDVKIHQLLAILPYLYKICPECEKLLGSTEEEKALVTMFMSFFNTDFGQTAIGVVLPCSGRGIFYEPSIAALKDNFDAQGEYLNDILQHSRYLTNNYEPNLADFFGVRVFKFSRYYLFDKDYAKKYPYVAKWVDDVANNYEFTKAIRGLKPFPESFIIEKPNGFKPL</sequence>
<keyword evidence="2" id="KW-1185">Reference proteome</keyword>
<evidence type="ECO:0000313" key="2">
    <source>
        <dbReference type="Proteomes" id="UP001165101"/>
    </source>
</evidence>
<gene>
    <name evidence="1" type="ORF">Cboi01_000013100</name>
</gene>
<comment type="caution">
    <text evidence="1">The sequence shown here is derived from an EMBL/GenBank/DDBJ whole genome shotgun (WGS) entry which is preliminary data.</text>
</comment>
<name>A0ACB5TEU0_CANBO</name>